<comment type="caution">
    <text evidence="3">The sequence shown here is derived from an EMBL/GenBank/DDBJ whole genome shotgun (WGS) entry which is preliminary data.</text>
</comment>
<proteinExistence type="predicted"/>
<feature type="region of interest" description="Disordered" evidence="1">
    <location>
        <begin position="239"/>
        <end position="263"/>
    </location>
</feature>
<evidence type="ECO:0000256" key="1">
    <source>
        <dbReference type="SAM" id="MobiDB-lite"/>
    </source>
</evidence>
<reference evidence="3 4" key="1">
    <citation type="submission" date="2020-01" db="EMBL/GenBank/DDBJ databases">
        <title>Insect and environment-associated Actinomycetes.</title>
        <authorList>
            <person name="Currrie C."/>
            <person name="Chevrette M."/>
            <person name="Carlson C."/>
            <person name="Stubbendieck R."/>
            <person name="Wendt-Pienkowski E."/>
        </authorList>
    </citation>
    <scope>NUCLEOTIDE SEQUENCE [LARGE SCALE GENOMIC DNA]</scope>
    <source>
        <strain evidence="3 4">SID14163</strain>
    </source>
</reference>
<dbReference type="InterPro" id="IPR043504">
    <property type="entry name" value="Peptidase_S1_PA_chymotrypsin"/>
</dbReference>
<protein>
    <submittedName>
        <fullName evidence="3">Trypsin-like peptidase domain-containing protein</fullName>
    </submittedName>
</protein>
<dbReference type="EMBL" id="JAAGMA010000791">
    <property type="protein sequence ID" value="NEB12976.1"/>
    <property type="molecule type" value="Genomic_DNA"/>
</dbReference>
<dbReference type="InterPro" id="IPR009003">
    <property type="entry name" value="Peptidase_S1_PA"/>
</dbReference>
<dbReference type="InterPro" id="IPR045431">
    <property type="entry name" value="EAD2"/>
</dbReference>
<dbReference type="AlphaFoldDB" id="A0A7K3PSM1"/>
<name>A0A7K3PSM1_9ACTN</name>
<feature type="region of interest" description="Disordered" evidence="1">
    <location>
        <begin position="125"/>
        <end position="146"/>
    </location>
</feature>
<dbReference type="Pfam" id="PF19956">
    <property type="entry name" value="EAD2"/>
    <property type="match status" value="1"/>
</dbReference>
<dbReference type="Gene3D" id="2.40.10.10">
    <property type="entry name" value="Trypsin-like serine proteases"/>
    <property type="match status" value="1"/>
</dbReference>
<evidence type="ECO:0000313" key="4">
    <source>
        <dbReference type="Proteomes" id="UP000470446"/>
    </source>
</evidence>
<gene>
    <name evidence="3" type="ORF">G3I32_29770</name>
</gene>
<accession>A0A7K3PSM1</accession>
<dbReference type="Pfam" id="PF13365">
    <property type="entry name" value="Trypsin_2"/>
    <property type="match status" value="1"/>
</dbReference>
<dbReference type="SUPFAM" id="SSF50494">
    <property type="entry name" value="Trypsin-like serine proteases"/>
    <property type="match status" value="1"/>
</dbReference>
<dbReference type="Proteomes" id="UP000470446">
    <property type="component" value="Unassembled WGS sequence"/>
</dbReference>
<dbReference type="RefSeq" id="WP_164248369.1">
    <property type="nucleotide sequence ID" value="NZ_JAAGMA010000791.1"/>
</dbReference>
<sequence>MSTGRGGVGGPEIARTAEVIVGRSGGVPGRRGSGYRVTERYVLTAAHLVEPPPATVRVRFDADRSTEWDCEAEVALSSGPADLALLRLTGSPPEARPVHHAPRYAVIPETAVTLPVTAVGFPRFKLREDEGPEGRDGDGPPSRYRDSCHVDGTVSALSNRRAGTLEVAVPPPAEDVEPDRSPWEGMSGAPLWYGDVIIGLITTHHRSDGLGRLAAVRVQRWYELLTPAELKLLRTCAGLPDPPGATDPPVHETGGGPRPPAPPSLAALPSTLSLGELRDLVDALTALPTLRRSNGIDAVLEGVDPRIAAHRPRDDRLRFEVYGVLRTCLRFPGTLDRFLAELRTWEEDSEELRRVDRAMTELALRNN</sequence>
<evidence type="ECO:0000259" key="2">
    <source>
        <dbReference type="Pfam" id="PF19956"/>
    </source>
</evidence>
<evidence type="ECO:0000313" key="3">
    <source>
        <dbReference type="EMBL" id="NEB12976.1"/>
    </source>
</evidence>
<organism evidence="3 4">
    <name type="scientific">Streptomyces coelicoflavus</name>
    <dbReference type="NCBI Taxonomy" id="285562"/>
    <lineage>
        <taxon>Bacteria</taxon>
        <taxon>Bacillati</taxon>
        <taxon>Actinomycetota</taxon>
        <taxon>Actinomycetes</taxon>
        <taxon>Kitasatosporales</taxon>
        <taxon>Streptomycetaceae</taxon>
        <taxon>Streptomyces</taxon>
    </lineage>
</organism>
<feature type="domain" description="Effector-associated" evidence="2">
    <location>
        <begin position="281"/>
        <end position="359"/>
    </location>
</feature>